<dbReference type="PROSITE" id="PS00636">
    <property type="entry name" value="DNAJ_1"/>
    <property type="match status" value="1"/>
</dbReference>
<dbReference type="PROSITE" id="PS50076">
    <property type="entry name" value="DNAJ_2"/>
    <property type="match status" value="1"/>
</dbReference>
<keyword evidence="2" id="KW-0472">Membrane</keyword>
<evidence type="ECO:0000259" key="3">
    <source>
        <dbReference type="PROSITE" id="PS50076"/>
    </source>
</evidence>
<feature type="region of interest" description="Disordered" evidence="1">
    <location>
        <begin position="630"/>
        <end position="695"/>
    </location>
</feature>
<dbReference type="InterPro" id="IPR036249">
    <property type="entry name" value="Thioredoxin-like_sf"/>
</dbReference>
<name>A0AAN7PL43_9MYRT</name>
<dbReference type="Proteomes" id="UP001345219">
    <property type="component" value="Chromosome 4"/>
</dbReference>
<sequence length="695" mass="78427">MAKDSSLLATFKAYSLPLILFSGAMFYQLLVIPQSFPPSHYDILGVGMYAPVEEVEEAYGKLSSRMSDSNSSNLFDFIKIRYAYELLTNPIWRRNYDAFGIEEQLNVVKEAKQLFSGKPFSDVPLPLLDVSSVQGEDAFNAITAEDFKLLLQSDRPLLVLVYSSNSGCCSHYSGAWKRIVSILDGVAITASVELGEVQVAAYLAEKKPTGKSFFRNGLPSIIAFPTGCKTVACSTRFEGQLSVDAVTDWFATTVLGLPRIPYYSKESLVQTFLAKVSPHKVKVLFFSKTGERATPFVRLAAVKYWDLASFAFIMWREEDSSLWWNNFEVESAPAIVFLKDPGAKPVVHHRTVNNSQFLDLMERNKYQEFRQLRAVTSNELGCDARGYSRAGADTMTWYCVVLAGRLSSELNAMRATMRRVQDILSNDAELNTDSEDPFIPAAVALKKKRLTFTWLNGESQKKYCFFYLQSETSYETCGPRRDMMDVPRLFIIRYKRNLTEENEPVKSKPKTMWDALNDQEYDRASQLVARYNGSNEIPQIIEWVASIIKDGDSRDLPFFRTKTPELVPEDVDSTISKGFQGVVSKSSGLMHKIYATMRGLPDRLGDPRIGPALLLGALIAFGSIWLQRSQEKAPPREGNQPNESNETTQPKSKDEIRKLRRRRESNMADKDRPSSLTDEEPKNAYQMPLSDSDSD</sequence>
<dbReference type="PANTHER" id="PTHR44303">
    <property type="entry name" value="DNAJ HOMOLOG SUBFAMILY C MEMBER 16"/>
    <property type="match status" value="1"/>
</dbReference>
<dbReference type="InterPro" id="IPR036869">
    <property type="entry name" value="J_dom_sf"/>
</dbReference>
<gene>
    <name evidence="4" type="ORF">SAY87_003920</name>
</gene>
<feature type="domain" description="J" evidence="3">
    <location>
        <begin position="39"/>
        <end position="100"/>
    </location>
</feature>
<dbReference type="PANTHER" id="PTHR44303:SF2">
    <property type="entry name" value="DNAJ HOMOLOG SUBFAMILY C MEMBER 16"/>
    <property type="match status" value="1"/>
</dbReference>
<reference evidence="4 5" key="1">
    <citation type="journal article" date="2023" name="Hortic Res">
        <title>Pangenome of water caltrop reveals structural variations and asymmetric subgenome divergence after allopolyploidization.</title>
        <authorList>
            <person name="Zhang X."/>
            <person name="Chen Y."/>
            <person name="Wang L."/>
            <person name="Yuan Y."/>
            <person name="Fang M."/>
            <person name="Shi L."/>
            <person name="Lu R."/>
            <person name="Comes H.P."/>
            <person name="Ma Y."/>
            <person name="Chen Y."/>
            <person name="Huang G."/>
            <person name="Zhou Y."/>
            <person name="Zheng Z."/>
            <person name="Qiu Y."/>
        </authorList>
    </citation>
    <scope>NUCLEOTIDE SEQUENCE [LARGE SCALE GENOMIC DNA]</scope>
    <source>
        <tissue evidence="4">Roots</tissue>
    </source>
</reference>
<dbReference type="EMBL" id="JAXIOK010000017">
    <property type="protein sequence ID" value="KAK4750438.1"/>
    <property type="molecule type" value="Genomic_DNA"/>
</dbReference>
<evidence type="ECO:0000313" key="4">
    <source>
        <dbReference type="EMBL" id="KAK4750438.1"/>
    </source>
</evidence>
<feature type="compositionally biased region" description="Polar residues" evidence="1">
    <location>
        <begin position="639"/>
        <end position="650"/>
    </location>
</feature>
<protein>
    <recommendedName>
        <fullName evidence="3">J domain-containing protein</fullName>
    </recommendedName>
</protein>
<dbReference type="SUPFAM" id="SSF52833">
    <property type="entry name" value="Thioredoxin-like"/>
    <property type="match status" value="1"/>
</dbReference>
<accession>A0AAN7PL43</accession>
<dbReference type="SUPFAM" id="SSF46565">
    <property type="entry name" value="Chaperone J-domain"/>
    <property type="match status" value="1"/>
</dbReference>
<dbReference type="Gene3D" id="3.40.30.10">
    <property type="entry name" value="Glutaredoxin"/>
    <property type="match status" value="1"/>
</dbReference>
<dbReference type="InterPro" id="IPR052448">
    <property type="entry name" value="DnaJ_C16_autophagy_reg"/>
</dbReference>
<proteinExistence type="predicted"/>
<feature type="transmembrane region" description="Helical" evidence="2">
    <location>
        <begin position="7"/>
        <end position="30"/>
    </location>
</feature>
<dbReference type="AlphaFoldDB" id="A0AAN7PL43"/>
<comment type="caution">
    <text evidence="4">The sequence shown here is derived from an EMBL/GenBank/DDBJ whole genome shotgun (WGS) entry which is preliminary data.</text>
</comment>
<evidence type="ECO:0000256" key="2">
    <source>
        <dbReference type="SAM" id="Phobius"/>
    </source>
</evidence>
<dbReference type="InterPro" id="IPR018253">
    <property type="entry name" value="DnaJ_domain_CS"/>
</dbReference>
<keyword evidence="5" id="KW-1185">Reference proteome</keyword>
<organism evidence="4 5">
    <name type="scientific">Trapa incisa</name>
    <dbReference type="NCBI Taxonomy" id="236973"/>
    <lineage>
        <taxon>Eukaryota</taxon>
        <taxon>Viridiplantae</taxon>
        <taxon>Streptophyta</taxon>
        <taxon>Embryophyta</taxon>
        <taxon>Tracheophyta</taxon>
        <taxon>Spermatophyta</taxon>
        <taxon>Magnoliopsida</taxon>
        <taxon>eudicotyledons</taxon>
        <taxon>Gunneridae</taxon>
        <taxon>Pentapetalae</taxon>
        <taxon>rosids</taxon>
        <taxon>malvids</taxon>
        <taxon>Myrtales</taxon>
        <taxon>Lythraceae</taxon>
        <taxon>Trapa</taxon>
    </lineage>
</organism>
<keyword evidence="2" id="KW-1133">Transmembrane helix</keyword>
<keyword evidence="2" id="KW-0812">Transmembrane</keyword>
<feature type="compositionally biased region" description="Basic and acidic residues" evidence="1">
    <location>
        <begin position="664"/>
        <end position="673"/>
    </location>
</feature>
<dbReference type="Gene3D" id="1.10.287.110">
    <property type="entry name" value="DnaJ domain"/>
    <property type="match status" value="1"/>
</dbReference>
<dbReference type="InterPro" id="IPR001623">
    <property type="entry name" value="DnaJ_domain"/>
</dbReference>
<evidence type="ECO:0000313" key="5">
    <source>
        <dbReference type="Proteomes" id="UP001345219"/>
    </source>
</evidence>
<evidence type="ECO:0000256" key="1">
    <source>
        <dbReference type="SAM" id="MobiDB-lite"/>
    </source>
</evidence>